<gene>
    <name evidence="4" type="ORF">AT705_01685</name>
</gene>
<dbReference type="KEGG" id="prr:AT705_01685"/>
<dbReference type="PROSITE" id="PS00012">
    <property type="entry name" value="PHOSPHOPANTETHEINE"/>
    <property type="match status" value="1"/>
</dbReference>
<dbReference type="EMBL" id="CP013611">
    <property type="protein sequence ID" value="ALU41749.1"/>
    <property type="molecule type" value="Genomic_DNA"/>
</dbReference>
<keyword evidence="1" id="KW-0596">Phosphopantetheine</keyword>
<organism evidence="4 5">
    <name type="scientific">Pseudoalteromonas rubra</name>
    <dbReference type="NCBI Taxonomy" id="43658"/>
    <lineage>
        <taxon>Bacteria</taxon>
        <taxon>Pseudomonadati</taxon>
        <taxon>Pseudomonadota</taxon>
        <taxon>Gammaproteobacteria</taxon>
        <taxon>Alteromonadales</taxon>
        <taxon>Pseudoalteromonadaceae</taxon>
        <taxon>Pseudoalteromonas</taxon>
    </lineage>
</organism>
<dbReference type="Proteomes" id="UP000069015">
    <property type="component" value="Chromosome 1"/>
</dbReference>
<dbReference type="RefSeq" id="WP_058795214.1">
    <property type="nucleotide sequence ID" value="NZ_CP013611.1"/>
</dbReference>
<dbReference type="Gene3D" id="1.10.1200.10">
    <property type="entry name" value="ACP-like"/>
    <property type="match status" value="1"/>
</dbReference>
<reference evidence="4 5" key="1">
    <citation type="submission" date="2015-12" db="EMBL/GenBank/DDBJ databases">
        <title>Complete genome sequence of Pseudoalteromonas rubra SCSIO 6842, harboring a conjugative plasmid.</title>
        <authorList>
            <person name="Li B."/>
            <person name="Wang X."/>
        </authorList>
    </citation>
    <scope>NUCLEOTIDE SEQUENCE [LARGE SCALE GENOMIC DNA]</scope>
    <source>
        <strain evidence="4 5">SCSIO 6842</strain>
    </source>
</reference>
<feature type="domain" description="Carrier" evidence="3">
    <location>
        <begin position="1"/>
        <end position="74"/>
    </location>
</feature>
<keyword evidence="2" id="KW-0597">Phosphoprotein</keyword>
<accession>A0A0U3HFL4</accession>
<evidence type="ECO:0000313" key="5">
    <source>
        <dbReference type="Proteomes" id="UP000069015"/>
    </source>
</evidence>
<dbReference type="SUPFAM" id="SSF47336">
    <property type="entry name" value="ACP-like"/>
    <property type="match status" value="1"/>
</dbReference>
<dbReference type="Pfam" id="PF00550">
    <property type="entry name" value="PP-binding"/>
    <property type="match status" value="1"/>
</dbReference>
<evidence type="ECO:0000259" key="3">
    <source>
        <dbReference type="PROSITE" id="PS50075"/>
    </source>
</evidence>
<evidence type="ECO:0000313" key="4">
    <source>
        <dbReference type="EMBL" id="ALU41749.1"/>
    </source>
</evidence>
<evidence type="ECO:0000256" key="2">
    <source>
        <dbReference type="ARBA" id="ARBA00022553"/>
    </source>
</evidence>
<dbReference type="AlphaFoldDB" id="A0A0U3HFL4"/>
<sequence>MQTQEKVLSIIASLVKDVPALALDTQIADLNISSMQAVMMVSEIESTFNIALPMQEFYVRECIQDLVQFVEEAA</sequence>
<evidence type="ECO:0000256" key="1">
    <source>
        <dbReference type="ARBA" id="ARBA00022450"/>
    </source>
</evidence>
<dbReference type="InterPro" id="IPR036736">
    <property type="entry name" value="ACP-like_sf"/>
</dbReference>
<protein>
    <recommendedName>
        <fullName evidence="3">Carrier domain-containing protein</fullName>
    </recommendedName>
</protein>
<dbReference type="PROSITE" id="PS50075">
    <property type="entry name" value="CARRIER"/>
    <property type="match status" value="1"/>
</dbReference>
<proteinExistence type="predicted"/>
<dbReference type="InterPro" id="IPR009081">
    <property type="entry name" value="PP-bd_ACP"/>
</dbReference>
<dbReference type="InterPro" id="IPR006162">
    <property type="entry name" value="Ppantetheine_attach_site"/>
</dbReference>
<name>A0A0U3HFL4_9GAMM</name>